<keyword evidence="3" id="KW-1185">Reference proteome</keyword>
<dbReference type="RefSeq" id="WP_234614147.1">
    <property type="nucleotide sequence ID" value="NZ_CP098806.1"/>
</dbReference>
<dbReference type="EMBL" id="JAJTTA010000002">
    <property type="protein sequence ID" value="MCF0041418.1"/>
    <property type="molecule type" value="Genomic_DNA"/>
</dbReference>
<protein>
    <recommendedName>
        <fullName evidence="4">FtsX-like permease family protein</fullName>
    </recommendedName>
</protein>
<name>A0A9X1TAE9_9BACT</name>
<organism evidence="2 3">
    <name type="scientific">Dyadobacter fanqingshengii</name>
    <dbReference type="NCBI Taxonomy" id="2906443"/>
    <lineage>
        <taxon>Bacteria</taxon>
        <taxon>Pseudomonadati</taxon>
        <taxon>Bacteroidota</taxon>
        <taxon>Cytophagia</taxon>
        <taxon>Cytophagales</taxon>
        <taxon>Spirosomataceae</taxon>
        <taxon>Dyadobacter</taxon>
    </lineage>
</organism>
<evidence type="ECO:0008006" key="4">
    <source>
        <dbReference type="Google" id="ProtNLM"/>
    </source>
</evidence>
<evidence type="ECO:0000256" key="1">
    <source>
        <dbReference type="SAM" id="Phobius"/>
    </source>
</evidence>
<keyword evidence="1" id="KW-0472">Membrane</keyword>
<dbReference type="AlphaFoldDB" id="A0A9X1TAE9"/>
<keyword evidence="1" id="KW-1133">Transmembrane helix</keyword>
<feature type="transmembrane region" description="Helical" evidence="1">
    <location>
        <begin position="30"/>
        <end position="50"/>
    </location>
</feature>
<evidence type="ECO:0000313" key="3">
    <source>
        <dbReference type="Proteomes" id="UP001139700"/>
    </source>
</evidence>
<accession>A0A9X1TAE9</accession>
<reference evidence="2" key="1">
    <citation type="submission" date="2021-12" db="EMBL/GenBank/DDBJ databases">
        <title>Novel species in genus Dyadobacter.</title>
        <authorList>
            <person name="Ma C."/>
        </authorList>
    </citation>
    <scope>NUCLEOTIDE SEQUENCE</scope>
    <source>
        <strain evidence="2">CY399</strain>
    </source>
</reference>
<evidence type="ECO:0000313" key="2">
    <source>
        <dbReference type="EMBL" id="MCF0041418.1"/>
    </source>
</evidence>
<proteinExistence type="predicted"/>
<sequence>MLLASPLAWWALSNWLGTFAYSTGLSWWIFAVSGVAATSIAMLTVSFQAIKAAWLNPVTSLRAE</sequence>
<dbReference type="Proteomes" id="UP001139700">
    <property type="component" value="Unassembled WGS sequence"/>
</dbReference>
<keyword evidence="1" id="KW-0812">Transmembrane</keyword>
<gene>
    <name evidence="2" type="ORF">LXM24_15040</name>
</gene>
<comment type="caution">
    <text evidence="2">The sequence shown here is derived from an EMBL/GenBank/DDBJ whole genome shotgun (WGS) entry which is preliminary data.</text>
</comment>